<sequence length="269" mass="28375">MTTLTPSLRPRSTERPRLTFGTTMASEWKKLLTVRSTVYSAVTLVFLAVAMVAIVALSYEPVTSATHPQELVGPSLAAGVSFSQLVMGILAVLIVTSEYTTGLIQSTLVSNPRRLSVLAAKAVVACVTAIVLGVVSWGLSALIGLPIFESKGYHASLTDPYVLGGLGTTVLYLFVVALFGVFVGSIVRSNAAGIAIVVGVLFVLPIIGNFLPESIDAAKYLVSDSTQTLALALCDDVYRKHVPEALVVTLSWLVVSGIGAVVLLRKRDV</sequence>
<protein>
    <recommendedName>
        <fullName evidence="4">ABC-2 type transport system permease protein</fullName>
    </recommendedName>
</protein>
<feature type="transmembrane region" description="Helical" evidence="1">
    <location>
        <begin position="71"/>
        <end position="95"/>
    </location>
</feature>
<reference evidence="3" key="1">
    <citation type="journal article" date="2019" name="Int. J. Syst. Evol. Microbiol.">
        <title>The Global Catalogue of Microorganisms (GCM) 10K type strain sequencing project: providing services to taxonomists for standard genome sequencing and annotation.</title>
        <authorList>
            <consortium name="The Broad Institute Genomics Platform"/>
            <consortium name="The Broad Institute Genome Sequencing Center for Infectious Disease"/>
            <person name="Wu L."/>
            <person name="Ma J."/>
        </authorList>
    </citation>
    <scope>NUCLEOTIDE SEQUENCE [LARGE SCALE GENOMIC DNA]</scope>
    <source>
        <strain evidence="3">JCM 18956</strain>
    </source>
</reference>
<evidence type="ECO:0000313" key="3">
    <source>
        <dbReference type="Proteomes" id="UP001501295"/>
    </source>
</evidence>
<feature type="transmembrane region" description="Helical" evidence="1">
    <location>
        <begin position="191"/>
        <end position="211"/>
    </location>
</feature>
<keyword evidence="3" id="KW-1185">Reference proteome</keyword>
<evidence type="ECO:0008006" key="4">
    <source>
        <dbReference type="Google" id="ProtNLM"/>
    </source>
</evidence>
<dbReference type="Proteomes" id="UP001501295">
    <property type="component" value="Unassembled WGS sequence"/>
</dbReference>
<dbReference type="PANTHER" id="PTHR37305:SF1">
    <property type="entry name" value="MEMBRANE PROTEIN"/>
    <property type="match status" value="1"/>
</dbReference>
<proteinExistence type="predicted"/>
<keyword evidence="1" id="KW-0472">Membrane</keyword>
<keyword evidence="1" id="KW-1133">Transmembrane helix</keyword>
<dbReference type="RefSeq" id="WP_345377246.1">
    <property type="nucleotide sequence ID" value="NZ_BAABLM010000011.1"/>
</dbReference>
<feature type="transmembrane region" description="Helical" evidence="1">
    <location>
        <begin position="160"/>
        <end position="184"/>
    </location>
</feature>
<dbReference type="EMBL" id="BAABLM010000011">
    <property type="protein sequence ID" value="GAA4685684.1"/>
    <property type="molecule type" value="Genomic_DNA"/>
</dbReference>
<dbReference type="PANTHER" id="PTHR37305">
    <property type="entry name" value="INTEGRAL MEMBRANE PROTEIN-RELATED"/>
    <property type="match status" value="1"/>
</dbReference>
<gene>
    <name evidence="2" type="ORF">GCM10025780_35150</name>
</gene>
<evidence type="ECO:0000313" key="2">
    <source>
        <dbReference type="EMBL" id="GAA4685684.1"/>
    </source>
</evidence>
<keyword evidence="1" id="KW-0812">Transmembrane</keyword>
<organism evidence="2 3">
    <name type="scientific">Frondihabitans cladoniiphilus</name>
    <dbReference type="NCBI Taxonomy" id="715785"/>
    <lineage>
        <taxon>Bacteria</taxon>
        <taxon>Bacillati</taxon>
        <taxon>Actinomycetota</taxon>
        <taxon>Actinomycetes</taxon>
        <taxon>Micrococcales</taxon>
        <taxon>Microbacteriaceae</taxon>
        <taxon>Frondihabitans</taxon>
    </lineage>
</organism>
<feature type="transmembrane region" description="Helical" evidence="1">
    <location>
        <begin position="38"/>
        <end position="59"/>
    </location>
</feature>
<accession>A0ABP8WDJ3</accession>
<name>A0ABP8WDJ3_9MICO</name>
<evidence type="ECO:0000256" key="1">
    <source>
        <dbReference type="SAM" id="Phobius"/>
    </source>
</evidence>
<feature type="transmembrane region" description="Helical" evidence="1">
    <location>
        <begin position="245"/>
        <end position="264"/>
    </location>
</feature>
<comment type="caution">
    <text evidence="2">The sequence shown here is derived from an EMBL/GenBank/DDBJ whole genome shotgun (WGS) entry which is preliminary data.</text>
</comment>
<feature type="transmembrane region" description="Helical" evidence="1">
    <location>
        <begin position="115"/>
        <end position="148"/>
    </location>
</feature>